<comment type="caution">
    <text evidence="1">The sequence shown here is derived from an EMBL/GenBank/DDBJ whole genome shotgun (WGS) entry which is preliminary data.</text>
</comment>
<dbReference type="RefSeq" id="XP_043145445.1">
    <property type="nucleotide sequence ID" value="XM_043289510.1"/>
</dbReference>
<dbReference type="GeneID" id="66992047"/>
<evidence type="ECO:0000313" key="2">
    <source>
        <dbReference type="Proteomes" id="UP000036893"/>
    </source>
</evidence>
<protein>
    <submittedName>
        <fullName evidence="1">Uncharacterized protein</fullName>
    </submittedName>
</protein>
<dbReference type="Proteomes" id="UP000036893">
    <property type="component" value="Unassembled WGS sequence"/>
</dbReference>
<sequence length="141" mass="15365">MSIIKEKSGTHHREEEPIHTKRMMDANKAVSVCTSTQTNISPSLCHQYAKETNLSLAGERLLVASGTFTTAHLVVEADLAAVVAFVIEVVDRGGRVVDNGAFDAFDAWDSRGAGDSEEEGEAEEVEELHFEVVDCDGIEWT</sequence>
<evidence type="ECO:0000313" key="1">
    <source>
        <dbReference type="EMBL" id="GIC88179.1"/>
    </source>
</evidence>
<organism evidence="1 2">
    <name type="scientific">Aspergillus udagawae</name>
    <dbReference type="NCBI Taxonomy" id="91492"/>
    <lineage>
        <taxon>Eukaryota</taxon>
        <taxon>Fungi</taxon>
        <taxon>Dikarya</taxon>
        <taxon>Ascomycota</taxon>
        <taxon>Pezizomycotina</taxon>
        <taxon>Eurotiomycetes</taxon>
        <taxon>Eurotiomycetidae</taxon>
        <taxon>Eurotiales</taxon>
        <taxon>Aspergillaceae</taxon>
        <taxon>Aspergillus</taxon>
        <taxon>Aspergillus subgen. Fumigati</taxon>
    </lineage>
</organism>
<accession>A0A8E0QNI1</accession>
<reference evidence="1" key="2">
    <citation type="submission" date="2021-01" db="EMBL/GenBank/DDBJ databases">
        <title>Pan-genome distribution and transcriptional activeness of fungal secondary metabolism genes in Aspergillus section Fumigati.</title>
        <authorList>
            <person name="Takahashi H."/>
            <person name="Umemura M."/>
            <person name="Ninomiya A."/>
            <person name="Kusuya Y."/>
            <person name="Urayama S."/>
            <person name="Shimizu M."/>
            <person name="Watanabe A."/>
            <person name="Kamei K."/>
            <person name="Yaguchi T."/>
            <person name="Hagiwara D."/>
        </authorList>
    </citation>
    <scope>NUCLEOTIDE SEQUENCE</scope>
    <source>
        <strain evidence="1">IFM 46973</strain>
    </source>
</reference>
<dbReference type="AlphaFoldDB" id="A0A8E0QNI1"/>
<reference evidence="1" key="1">
    <citation type="journal article" date="2015" name="Genome Announc.">
        <title>Draft Genome Sequence of the Pathogenic Filamentous Fungus Aspergillus udagawae Strain IFM 46973T.</title>
        <authorList>
            <person name="Kusuya Y."/>
            <person name="Takahashi-Nakaguchi A."/>
            <person name="Takahashi H."/>
            <person name="Yaguchi T."/>
        </authorList>
    </citation>
    <scope>NUCLEOTIDE SEQUENCE</scope>
    <source>
        <strain evidence="1">IFM 46973</strain>
    </source>
</reference>
<proteinExistence type="predicted"/>
<gene>
    <name evidence="1" type="ORF">Aud_004571</name>
</gene>
<dbReference type="EMBL" id="BBXM02000003">
    <property type="protein sequence ID" value="GIC88179.1"/>
    <property type="molecule type" value="Genomic_DNA"/>
</dbReference>
<name>A0A8E0QNI1_9EURO</name>